<dbReference type="SMART" id="SM00184">
    <property type="entry name" value="RING"/>
    <property type="match status" value="1"/>
</dbReference>
<dbReference type="InterPro" id="IPR013083">
    <property type="entry name" value="Znf_RING/FYVE/PHD"/>
</dbReference>
<sequence length="153" mass="17200">MAPPFMFLIGKHPLIIIIVPFLCILSSVISLVSLPILWLKGFLFNPRGFEERIRCLLPRVCYTAEVDAKLTDCAICLMEYEGGDVLRVLPHCGHGFHADCVERWLKCHSSCPSCRAEVMKSNEAQILGDVDTPPFSDAVCDTSNPYRLTFWNP</sequence>
<keyword evidence="3" id="KW-0862">Zinc</keyword>
<dbReference type="AlphaFoldDB" id="A0AAW1Y881"/>
<evidence type="ECO:0000256" key="4">
    <source>
        <dbReference type="PROSITE-ProRule" id="PRU00175"/>
    </source>
</evidence>
<keyword evidence="1" id="KW-0479">Metal-binding</keyword>
<evidence type="ECO:0000313" key="8">
    <source>
        <dbReference type="Proteomes" id="UP001457282"/>
    </source>
</evidence>
<name>A0AAW1Y881_RUBAR</name>
<feature type="domain" description="RING-type" evidence="6">
    <location>
        <begin position="73"/>
        <end position="115"/>
    </location>
</feature>
<reference evidence="7 8" key="1">
    <citation type="journal article" date="2023" name="G3 (Bethesda)">
        <title>A chromosome-length genome assembly and annotation of blackberry (Rubus argutus, cv. 'Hillquist').</title>
        <authorList>
            <person name="Bruna T."/>
            <person name="Aryal R."/>
            <person name="Dudchenko O."/>
            <person name="Sargent D.J."/>
            <person name="Mead D."/>
            <person name="Buti M."/>
            <person name="Cavallini A."/>
            <person name="Hytonen T."/>
            <person name="Andres J."/>
            <person name="Pham M."/>
            <person name="Weisz D."/>
            <person name="Mascagni F."/>
            <person name="Usai G."/>
            <person name="Natali L."/>
            <person name="Bassil N."/>
            <person name="Fernandez G.E."/>
            <person name="Lomsadze A."/>
            <person name="Armour M."/>
            <person name="Olukolu B."/>
            <person name="Poorten T."/>
            <person name="Britton C."/>
            <person name="Davik J."/>
            <person name="Ashrafi H."/>
            <person name="Aiden E.L."/>
            <person name="Borodovsky M."/>
            <person name="Worthington M."/>
        </authorList>
    </citation>
    <scope>NUCLEOTIDE SEQUENCE [LARGE SCALE GENOMIC DNA]</scope>
    <source>
        <strain evidence="7">PI 553951</strain>
    </source>
</reference>
<dbReference type="Gene3D" id="3.30.40.10">
    <property type="entry name" value="Zinc/RING finger domain, C3HC4 (zinc finger)"/>
    <property type="match status" value="1"/>
</dbReference>
<evidence type="ECO:0000256" key="1">
    <source>
        <dbReference type="ARBA" id="ARBA00022723"/>
    </source>
</evidence>
<dbReference type="SUPFAM" id="SSF57850">
    <property type="entry name" value="RING/U-box"/>
    <property type="match status" value="1"/>
</dbReference>
<accession>A0AAW1Y881</accession>
<keyword evidence="5" id="KW-0472">Membrane</keyword>
<gene>
    <name evidence="7" type="ORF">M0R45_009984</name>
</gene>
<comment type="caution">
    <text evidence="7">The sequence shown here is derived from an EMBL/GenBank/DDBJ whole genome shotgun (WGS) entry which is preliminary data.</text>
</comment>
<evidence type="ECO:0000256" key="5">
    <source>
        <dbReference type="SAM" id="Phobius"/>
    </source>
</evidence>
<dbReference type="Proteomes" id="UP001457282">
    <property type="component" value="Unassembled WGS sequence"/>
</dbReference>
<evidence type="ECO:0000313" key="7">
    <source>
        <dbReference type="EMBL" id="KAK9944414.1"/>
    </source>
</evidence>
<protein>
    <recommendedName>
        <fullName evidence="6">RING-type domain-containing protein</fullName>
    </recommendedName>
</protein>
<keyword evidence="8" id="KW-1185">Reference proteome</keyword>
<dbReference type="InterPro" id="IPR001841">
    <property type="entry name" value="Znf_RING"/>
</dbReference>
<evidence type="ECO:0000256" key="3">
    <source>
        <dbReference type="ARBA" id="ARBA00022833"/>
    </source>
</evidence>
<dbReference type="EMBL" id="JBEDUW010000002">
    <property type="protein sequence ID" value="KAK9944414.1"/>
    <property type="molecule type" value="Genomic_DNA"/>
</dbReference>
<keyword evidence="2 4" id="KW-0863">Zinc-finger</keyword>
<dbReference type="InterPro" id="IPR052788">
    <property type="entry name" value="RING-type_E3_ligase_ATL"/>
</dbReference>
<dbReference type="Pfam" id="PF13639">
    <property type="entry name" value="zf-RING_2"/>
    <property type="match status" value="1"/>
</dbReference>
<keyword evidence="5" id="KW-1133">Transmembrane helix</keyword>
<dbReference type="GO" id="GO:0008270">
    <property type="term" value="F:zinc ion binding"/>
    <property type="evidence" value="ECO:0007669"/>
    <property type="project" value="UniProtKB-KW"/>
</dbReference>
<dbReference type="PANTHER" id="PTHR45798">
    <property type="entry name" value="RING-H2 FINGER PROTEIN ATL61-RELATED-RELATED"/>
    <property type="match status" value="1"/>
</dbReference>
<evidence type="ECO:0000259" key="6">
    <source>
        <dbReference type="PROSITE" id="PS50089"/>
    </source>
</evidence>
<evidence type="ECO:0000256" key="2">
    <source>
        <dbReference type="ARBA" id="ARBA00022771"/>
    </source>
</evidence>
<organism evidence="7 8">
    <name type="scientific">Rubus argutus</name>
    <name type="common">Southern blackberry</name>
    <dbReference type="NCBI Taxonomy" id="59490"/>
    <lineage>
        <taxon>Eukaryota</taxon>
        <taxon>Viridiplantae</taxon>
        <taxon>Streptophyta</taxon>
        <taxon>Embryophyta</taxon>
        <taxon>Tracheophyta</taxon>
        <taxon>Spermatophyta</taxon>
        <taxon>Magnoliopsida</taxon>
        <taxon>eudicotyledons</taxon>
        <taxon>Gunneridae</taxon>
        <taxon>Pentapetalae</taxon>
        <taxon>rosids</taxon>
        <taxon>fabids</taxon>
        <taxon>Rosales</taxon>
        <taxon>Rosaceae</taxon>
        <taxon>Rosoideae</taxon>
        <taxon>Rosoideae incertae sedis</taxon>
        <taxon>Rubus</taxon>
    </lineage>
</organism>
<dbReference type="PANTHER" id="PTHR45798:SF97">
    <property type="entry name" value="ALCOHOL-SENSITIVE RING FINGER PROTEIN 1"/>
    <property type="match status" value="1"/>
</dbReference>
<proteinExistence type="predicted"/>
<feature type="transmembrane region" description="Helical" evidence="5">
    <location>
        <begin position="14"/>
        <end position="39"/>
    </location>
</feature>
<dbReference type="PROSITE" id="PS50089">
    <property type="entry name" value="ZF_RING_2"/>
    <property type="match status" value="1"/>
</dbReference>
<keyword evidence="5" id="KW-0812">Transmembrane</keyword>